<accession>A0A6N6JMZ4</accession>
<keyword evidence="2" id="KW-1185">Reference proteome</keyword>
<sequence length="151" mass="17119">MIIWLEDRMQTVAAERIAFEREKIDFEILPSPSAVMNLIDIDDLKPSVFLVDIMLQGVRDLSDLGVKDAPTLSGNHAGYVFADRVLRSPDSDLADVPICFLTERTLEKSLLSDVEALDKRGPATVKIFRKYHQKDLEALIQYLRGLERSDE</sequence>
<protein>
    <recommendedName>
        <fullName evidence="3">Response regulatory domain-containing protein</fullName>
    </recommendedName>
</protein>
<proteinExistence type="predicted"/>
<organism evidence="1 2">
    <name type="scientific">Litoreibacter roseus</name>
    <dbReference type="NCBI Taxonomy" id="2601869"/>
    <lineage>
        <taxon>Bacteria</taxon>
        <taxon>Pseudomonadati</taxon>
        <taxon>Pseudomonadota</taxon>
        <taxon>Alphaproteobacteria</taxon>
        <taxon>Rhodobacterales</taxon>
        <taxon>Roseobacteraceae</taxon>
        <taxon>Litoreibacter</taxon>
    </lineage>
</organism>
<dbReference type="AlphaFoldDB" id="A0A6N6JMZ4"/>
<dbReference type="EMBL" id="BLJE01000011">
    <property type="protein sequence ID" value="GFE67320.1"/>
    <property type="molecule type" value="Genomic_DNA"/>
</dbReference>
<comment type="caution">
    <text evidence="1">The sequence shown here is derived from an EMBL/GenBank/DDBJ whole genome shotgun (WGS) entry which is preliminary data.</text>
</comment>
<evidence type="ECO:0000313" key="2">
    <source>
        <dbReference type="Proteomes" id="UP000436822"/>
    </source>
</evidence>
<reference evidence="1 2" key="1">
    <citation type="submission" date="2019-12" db="EMBL/GenBank/DDBJ databases">
        <title>Litoreibacter badius sp. nov., a novel bacteriochlorophyll a-containing bacterium in the genus Litoreibacter.</title>
        <authorList>
            <person name="Kanamuro M."/>
            <person name="Takabe Y."/>
            <person name="Mori K."/>
            <person name="Takaichi S."/>
            <person name="Hanada S."/>
        </authorList>
    </citation>
    <scope>NUCLEOTIDE SEQUENCE [LARGE SCALE GENOMIC DNA]</scope>
    <source>
        <strain evidence="1 2">K6</strain>
    </source>
</reference>
<evidence type="ECO:0008006" key="3">
    <source>
        <dbReference type="Google" id="ProtNLM"/>
    </source>
</evidence>
<dbReference type="Proteomes" id="UP000436822">
    <property type="component" value="Unassembled WGS sequence"/>
</dbReference>
<dbReference type="RefSeq" id="WP_159811168.1">
    <property type="nucleotide sequence ID" value="NZ_BLJE01000011.1"/>
</dbReference>
<evidence type="ECO:0000313" key="1">
    <source>
        <dbReference type="EMBL" id="GFE67320.1"/>
    </source>
</evidence>
<gene>
    <name evidence="1" type="ORF">KIN_43940</name>
</gene>
<name>A0A6N6JMZ4_9RHOB</name>